<sequence>MKFHRPGRPDDLPPPHVLWARGAALAALGVSRRSGLLSFEGQSLLYDDGGGNTWRLAWVEGDRAVLVGYDHEFSETLDYVSRPFDLLQDAPVWLPWTWIAELEAAECVAFVYWWDGAWARTPYPDDLEDDGLEAVLSKTSSLDGTVEQMLDCLLPGRRPHGELRAAARETARRVVLDAESGSLDKTRVEALLDLTGTTEPDAGAVLATARDGGLLPGTERPTMRAGRSRPERSRPASLGEPEWGLLVGDAMRRGREAERPTPAPSGALDDVADWIRANALDAGTSTTLTYGVTGGWRITKESGETVFGGVEAGSLLRALREAEAHPEHGRWFFLRMVVTAGAVEVERAYDHWPHWHAPRDPMDGRVWARSVMEELDGREPRWRPDWSRLASEETRMCGLVPAVEPGGAPSVTLTPMSREEQQDLLVEAGQEILRAAGEDWHEIRLSCWSLVSYTSLDLREVDGSGAQTPLRTPSRLRHILSGLREGMYVSGKGTWFGLEYVIERPGRFRVRYDYDTEPAFGLAPGDLSYALDALHFPREVEDTPAWLRRRLGWTPPV</sequence>
<name>A0A7X6M8A0_9ACTN</name>
<proteinExistence type="predicted"/>
<feature type="region of interest" description="Disordered" evidence="1">
    <location>
        <begin position="211"/>
        <end position="241"/>
    </location>
</feature>
<gene>
    <name evidence="2" type="ORF">HGB44_02250</name>
</gene>
<organism evidence="2 3">
    <name type="scientific">Nocardiopsis alborubida</name>
    <dbReference type="NCBI Taxonomy" id="146802"/>
    <lineage>
        <taxon>Bacteria</taxon>
        <taxon>Bacillati</taxon>
        <taxon>Actinomycetota</taxon>
        <taxon>Actinomycetes</taxon>
        <taxon>Streptosporangiales</taxon>
        <taxon>Nocardiopsidaceae</taxon>
        <taxon>Nocardiopsis</taxon>
    </lineage>
</organism>
<evidence type="ECO:0000313" key="2">
    <source>
        <dbReference type="EMBL" id="NKY96498.1"/>
    </source>
</evidence>
<dbReference type="RefSeq" id="WP_061083677.1">
    <property type="nucleotide sequence ID" value="NZ_JAAXPG010000002.1"/>
</dbReference>
<dbReference type="Proteomes" id="UP000553209">
    <property type="component" value="Unassembled WGS sequence"/>
</dbReference>
<dbReference type="AlphaFoldDB" id="A0A7X6M8A0"/>
<evidence type="ECO:0000256" key="1">
    <source>
        <dbReference type="SAM" id="MobiDB-lite"/>
    </source>
</evidence>
<comment type="caution">
    <text evidence="2">The sequence shown here is derived from an EMBL/GenBank/DDBJ whole genome shotgun (WGS) entry which is preliminary data.</text>
</comment>
<protein>
    <submittedName>
        <fullName evidence="2">Uncharacterized protein</fullName>
    </submittedName>
</protein>
<keyword evidence="3" id="KW-1185">Reference proteome</keyword>
<reference evidence="2 3" key="1">
    <citation type="submission" date="2020-04" db="EMBL/GenBank/DDBJ databases">
        <title>MicrobeNet Type strains.</title>
        <authorList>
            <person name="Nicholson A.C."/>
        </authorList>
    </citation>
    <scope>NUCLEOTIDE SEQUENCE [LARGE SCALE GENOMIC DNA]</scope>
    <source>
        <strain evidence="2 3">ATCC 23612</strain>
    </source>
</reference>
<accession>A0A7X6M8A0</accession>
<dbReference type="EMBL" id="JAAXPG010000002">
    <property type="protein sequence ID" value="NKY96498.1"/>
    <property type="molecule type" value="Genomic_DNA"/>
</dbReference>
<dbReference type="SUPFAM" id="SSF160424">
    <property type="entry name" value="BH3703-like"/>
    <property type="match status" value="1"/>
</dbReference>
<dbReference type="InterPro" id="IPR036170">
    <property type="entry name" value="YezG-like_sf"/>
</dbReference>
<evidence type="ECO:0000313" key="3">
    <source>
        <dbReference type="Proteomes" id="UP000553209"/>
    </source>
</evidence>